<reference evidence="4" key="2">
    <citation type="journal article" date="2013" name="PLoS Genet.">
        <title>Comparative genome structure, secondary metabolite, and effector coding capacity across Cochliobolus pathogens.</title>
        <authorList>
            <person name="Condon B.J."/>
            <person name="Leng Y."/>
            <person name="Wu D."/>
            <person name="Bushley K.E."/>
            <person name="Ohm R.A."/>
            <person name="Otillar R."/>
            <person name="Martin J."/>
            <person name="Schackwitz W."/>
            <person name="Grimwood J."/>
            <person name="MohdZainudin N."/>
            <person name="Xue C."/>
            <person name="Wang R."/>
            <person name="Manning V.A."/>
            <person name="Dhillon B."/>
            <person name="Tu Z.J."/>
            <person name="Steffenson B.J."/>
            <person name="Salamov A."/>
            <person name="Sun H."/>
            <person name="Lowry S."/>
            <person name="LaButti K."/>
            <person name="Han J."/>
            <person name="Copeland A."/>
            <person name="Lindquist E."/>
            <person name="Barry K."/>
            <person name="Schmutz J."/>
            <person name="Baker S.E."/>
            <person name="Ciuffetti L.M."/>
            <person name="Grigoriev I.V."/>
            <person name="Zhong S."/>
            <person name="Turgeon B.G."/>
        </authorList>
    </citation>
    <scope>NUCLEOTIDE SEQUENCE [LARGE SCALE GENOMIC DNA]</scope>
    <source>
        <strain evidence="4">C5 / ATCC 48332 / race O</strain>
    </source>
</reference>
<dbReference type="eggNOG" id="ENOG502RJ9S">
    <property type="taxonomic scope" value="Eukaryota"/>
</dbReference>
<evidence type="ECO:0000256" key="2">
    <source>
        <dbReference type="SAM" id="Phobius"/>
    </source>
</evidence>
<keyword evidence="4" id="KW-1185">Reference proteome</keyword>
<dbReference type="EMBL" id="KB445572">
    <property type="protein sequence ID" value="EMD94272.1"/>
    <property type="molecule type" value="Genomic_DNA"/>
</dbReference>
<sequence>MIVSSITANLFLGLVVLTSAILIVIMIYLLIRFVNRHKRKVHPRQDFEPRLLDPESGRESRLSHRISRQQTQQEQREDLLQHYSSVSRPPSIELLPEIKTSSSDDRASEWLEQGVTDKGFNVVDGDLGEKKPEMRQMAVMKPKKHLRWKCTDENTNSHDGVAGVAGDTKGDGTACTEYRPEKALDVAV</sequence>
<evidence type="ECO:0000313" key="4">
    <source>
        <dbReference type="Proteomes" id="UP000016936"/>
    </source>
</evidence>
<accession>M2V2S1</accession>
<keyword evidence="2" id="KW-0812">Transmembrane</keyword>
<feature type="region of interest" description="Disordered" evidence="1">
    <location>
        <begin position="45"/>
        <end position="75"/>
    </location>
</feature>
<dbReference type="OrthoDB" id="3686475at2759"/>
<reference evidence="3 4" key="1">
    <citation type="journal article" date="2012" name="PLoS Pathog.">
        <title>Diverse lifestyles and strategies of plant pathogenesis encoded in the genomes of eighteen Dothideomycetes fungi.</title>
        <authorList>
            <person name="Ohm R.A."/>
            <person name="Feau N."/>
            <person name="Henrissat B."/>
            <person name="Schoch C.L."/>
            <person name="Horwitz B.A."/>
            <person name="Barry K.W."/>
            <person name="Condon B.J."/>
            <person name="Copeland A.C."/>
            <person name="Dhillon B."/>
            <person name="Glaser F."/>
            <person name="Hesse C.N."/>
            <person name="Kosti I."/>
            <person name="LaButti K."/>
            <person name="Lindquist E.A."/>
            <person name="Lucas S."/>
            <person name="Salamov A.A."/>
            <person name="Bradshaw R.E."/>
            <person name="Ciuffetti L."/>
            <person name="Hamelin R.C."/>
            <person name="Kema G.H.J."/>
            <person name="Lawrence C."/>
            <person name="Scott J.A."/>
            <person name="Spatafora J.W."/>
            <person name="Turgeon B.G."/>
            <person name="de Wit P.J.G.M."/>
            <person name="Zhong S."/>
            <person name="Goodwin S.B."/>
            <person name="Grigoriev I.V."/>
        </authorList>
    </citation>
    <scope>NUCLEOTIDE SEQUENCE [LARGE SCALE GENOMIC DNA]</scope>
    <source>
        <strain evidence="4">C5 / ATCC 48332 / race O</strain>
    </source>
</reference>
<dbReference type="AlphaFoldDB" id="M2V2S1"/>
<evidence type="ECO:0000256" key="1">
    <source>
        <dbReference type="SAM" id="MobiDB-lite"/>
    </source>
</evidence>
<dbReference type="Proteomes" id="UP000016936">
    <property type="component" value="Unassembled WGS sequence"/>
</dbReference>
<protein>
    <submittedName>
        <fullName evidence="3">Uncharacterized protein</fullName>
    </submittedName>
</protein>
<feature type="transmembrane region" description="Helical" evidence="2">
    <location>
        <begin position="6"/>
        <end position="31"/>
    </location>
</feature>
<gene>
    <name evidence="3" type="ORF">COCHEDRAFT_1153572</name>
</gene>
<feature type="compositionally biased region" description="Basic and acidic residues" evidence="1">
    <location>
        <begin position="45"/>
        <end position="62"/>
    </location>
</feature>
<evidence type="ECO:0000313" key="3">
    <source>
        <dbReference type="EMBL" id="EMD94272.1"/>
    </source>
</evidence>
<name>M2V2S1_COCH5</name>
<keyword evidence="2" id="KW-1133">Transmembrane helix</keyword>
<organism evidence="3 4">
    <name type="scientific">Cochliobolus heterostrophus (strain C5 / ATCC 48332 / race O)</name>
    <name type="common">Southern corn leaf blight fungus</name>
    <name type="synonym">Bipolaris maydis</name>
    <dbReference type="NCBI Taxonomy" id="701091"/>
    <lineage>
        <taxon>Eukaryota</taxon>
        <taxon>Fungi</taxon>
        <taxon>Dikarya</taxon>
        <taxon>Ascomycota</taxon>
        <taxon>Pezizomycotina</taxon>
        <taxon>Dothideomycetes</taxon>
        <taxon>Pleosporomycetidae</taxon>
        <taxon>Pleosporales</taxon>
        <taxon>Pleosporineae</taxon>
        <taxon>Pleosporaceae</taxon>
        <taxon>Bipolaris</taxon>
    </lineage>
</organism>
<dbReference type="HOGENOM" id="CLU_1441871_0_0_1"/>
<keyword evidence="2" id="KW-0472">Membrane</keyword>
<dbReference type="OMA" id="KHLRWEC"/>
<proteinExistence type="predicted"/>